<gene>
    <name evidence="1" type="ordered locus">DKAM_0382</name>
</gene>
<reference evidence="1 2" key="1">
    <citation type="journal article" date="2009" name="J. Bacteriol.">
        <title>Complete genome sequence of the anaerobic, protein-degrading hyperthermophilic crenarchaeon Desulfurococcus kamchatkensis.</title>
        <authorList>
            <person name="Ravin N.V."/>
            <person name="Mardanov A.V."/>
            <person name="Beletsky A.V."/>
            <person name="Kublanov I.V."/>
            <person name="Kolganova T.V."/>
            <person name="Lebedinsky A.V."/>
            <person name="Chernyh N.A."/>
            <person name="Bonch-Osmolovskaya E.A."/>
            <person name="Skryabin K.G."/>
        </authorList>
    </citation>
    <scope>NUCLEOTIDE SEQUENCE [LARGE SCALE GENOMIC DNA]</scope>
    <source>
        <strain evidence="2">DSM 18924 / JCM 16383 / VKM B-2413 / 1221n</strain>
    </source>
</reference>
<sequence>MEAIVIYMLTVNTLINVLGRLEKMLRQEYGEASLKEIRERKGRFQVYIGVRNRYLGSLTVKILISKDCSRIRVYTGRTGLDLRIKRFLLRELPCIQGDTRNEATT</sequence>
<dbReference type="STRING" id="490899.DKAM_0382"/>
<organism evidence="1 2">
    <name type="scientific">Desulfurococcus amylolyticus (strain DSM 18924 / JCM 16383 / VKM B-2413 / 1221n)</name>
    <name type="common">Desulfurococcus kamchatkensis</name>
    <dbReference type="NCBI Taxonomy" id="490899"/>
    <lineage>
        <taxon>Archaea</taxon>
        <taxon>Thermoproteota</taxon>
        <taxon>Thermoprotei</taxon>
        <taxon>Desulfurococcales</taxon>
        <taxon>Desulfurococcaceae</taxon>
        <taxon>Desulfurococcus</taxon>
    </lineage>
</organism>
<proteinExistence type="predicted"/>
<dbReference type="EMBL" id="CP001140">
    <property type="protein sequence ID" value="ACL10708.1"/>
    <property type="molecule type" value="Genomic_DNA"/>
</dbReference>
<dbReference type="HOGENOM" id="CLU_2284925_0_0_2"/>
<dbReference type="GeneID" id="7170636"/>
<dbReference type="AlphaFoldDB" id="B8D3M7"/>
<dbReference type="KEGG" id="dka:DKAM_0382"/>
<accession>B8D3M7</accession>
<dbReference type="RefSeq" id="WP_012608050.1">
    <property type="nucleotide sequence ID" value="NC_011766.1"/>
</dbReference>
<name>B8D3M7_DESA1</name>
<dbReference type="eggNOG" id="arCOG08843">
    <property type="taxonomic scope" value="Archaea"/>
</dbReference>
<protein>
    <submittedName>
        <fullName evidence="1">Uncharacterized protein</fullName>
    </submittedName>
</protein>
<dbReference type="Proteomes" id="UP000006903">
    <property type="component" value="Chromosome"/>
</dbReference>
<evidence type="ECO:0000313" key="1">
    <source>
        <dbReference type="EMBL" id="ACL10708.1"/>
    </source>
</evidence>
<evidence type="ECO:0000313" key="2">
    <source>
        <dbReference type="Proteomes" id="UP000006903"/>
    </source>
</evidence>